<comment type="caution">
    <text evidence="2">The sequence shown here is derived from an EMBL/GenBank/DDBJ whole genome shotgun (WGS) entry which is preliminary data.</text>
</comment>
<proteinExistence type="predicted"/>
<keyword evidence="3" id="KW-1185">Reference proteome</keyword>
<dbReference type="EMBL" id="JAOYFB010000005">
    <property type="protein sequence ID" value="KAK4017244.1"/>
    <property type="molecule type" value="Genomic_DNA"/>
</dbReference>
<dbReference type="Proteomes" id="UP001234178">
    <property type="component" value="Unassembled WGS sequence"/>
</dbReference>
<feature type="region of interest" description="Disordered" evidence="1">
    <location>
        <begin position="146"/>
        <end position="167"/>
    </location>
</feature>
<feature type="region of interest" description="Disordered" evidence="1">
    <location>
        <begin position="1"/>
        <end position="24"/>
    </location>
</feature>
<feature type="compositionally biased region" description="Polar residues" evidence="1">
    <location>
        <begin position="14"/>
        <end position="24"/>
    </location>
</feature>
<accession>A0ABQ9ZXH2</accession>
<gene>
    <name evidence="2" type="ORF">OUZ56_032192</name>
</gene>
<organism evidence="2 3">
    <name type="scientific">Daphnia magna</name>
    <dbReference type="NCBI Taxonomy" id="35525"/>
    <lineage>
        <taxon>Eukaryota</taxon>
        <taxon>Metazoa</taxon>
        <taxon>Ecdysozoa</taxon>
        <taxon>Arthropoda</taxon>
        <taxon>Crustacea</taxon>
        <taxon>Branchiopoda</taxon>
        <taxon>Diplostraca</taxon>
        <taxon>Cladocera</taxon>
        <taxon>Anomopoda</taxon>
        <taxon>Daphniidae</taxon>
        <taxon>Daphnia</taxon>
    </lineage>
</organism>
<evidence type="ECO:0000313" key="3">
    <source>
        <dbReference type="Proteomes" id="UP001234178"/>
    </source>
</evidence>
<protein>
    <submittedName>
        <fullName evidence="2">Uncharacterized protein</fullName>
    </submittedName>
</protein>
<sequence length="311" mass="35357">MATNSFFSEDDLQENGQLQNQQTSIEILRGKKRKPVKYIPSPSKPPHNRKTMESRIASLKYLINQLFHENNCHIVAFIAQENEVRWSSDLIYPEHIPELVPKKTKEGKKQLSPITEFIESVQVEGVKKLWTKIYNKQQAIREKTPEWTQAKNKRIMESKSKRDGRKKTQLEAADMAKTNLSPDFILKQEANVLSSNIIASAASGEIVRDGDIIAENTVNTEGNAEKVSRQCALSNETAAKPVISTPLISCTDKRGGKQVDKVYSWQGQMYFWCPFAKPCPKYILTVAFPKDARVINLPEDPANLRNCYVDF</sequence>
<feature type="compositionally biased region" description="Basic and acidic residues" evidence="1">
    <location>
        <begin position="154"/>
        <end position="167"/>
    </location>
</feature>
<reference evidence="2 3" key="1">
    <citation type="journal article" date="2023" name="Nucleic Acids Res.">
        <title>The hologenome of Daphnia magna reveals possible DNA methylation and microbiome-mediated evolution of the host genome.</title>
        <authorList>
            <person name="Chaturvedi A."/>
            <person name="Li X."/>
            <person name="Dhandapani V."/>
            <person name="Marshall H."/>
            <person name="Kissane S."/>
            <person name="Cuenca-Cambronero M."/>
            <person name="Asole G."/>
            <person name="Calvet F."/>
            <person name="Ruiz-Romero M."/>
            <person name="Marangio P."/>
            <person name="Guigo R."/>
            <person name="Rago D."/>
            <person name="Mirbahai L."/>
            <person name="Eastwood N."/>
            <person name="Colbourne J.K."/>
            <person name="Zhou J."/>
            <person name="Mallon E."/>
            <person name="Orsini L."/>
        </authorList>
    </citation>
    <scope>NUCLEOTIDE SEQUENCE [LARGE SCALE GENOMIC DNA]</scope>
    <source>
        <strain evidence="2">LRV0_1</strain>
    </source>
</reference>
<evidence type="ECO:0000256" key="1">
    <source>
        <dbReference type="SAM" id="MobiDB-lite"/>
    </source>
</evidence>
<evidence type="ECO:0000313" key="2">
    <source>
        <dbReference type="EMBL" id="KAK4017244.1"/>
    </source>
</evidence>
<name>A0ABQ9ZXH2_9CRUS</name>